<dbReference type="EMBL" id="CP001160">
    <property type="protein sequence ID" value="ACI64539.1"/>
    <property type="molecule type" value="Genomic_DNA"/>
</dbReference>
<dbReference type="HOGENOM" id="CLU_010194_42_0_1"/>
<gene>
    <name evidence="3" type="primary">HCD1</name>
    <name evidence="3" type="ORF">THAPS_263178</name>
</gene>
<dbReference type="RefSeq" id="XP_002295822.1">
    <property type="nucleotide sequence ID" value="XM_002295786.1"/>
</dbReference>
<evidence type="ECO:0000256" key="2">
    <source>
        <dbReference type="RuleBase" id="RU000363"/>
    </source>
</evidence>
<keyword evidence="4" id="KW-1185">Reference proteome</keyword>
<dbReference type="Proteomes" id="UP000001449">
    <property type="component" value="Chromosome 7"/>
</dbReference>
<dbReference type="KEGG" id="tps:THAPS_263178"/>
<dbReference type="SUPFAM" id="SSF51735">
    <property type="entry name" value="NAD(P)-binding Rossmann-fold domains"/>
    <property type="match status" value="1"/>
</dbReference>
<proteinExistence type="inferred from homology"/>
<protein>
    <submittedName>
        <fullName evidence="3">3-hydroxyacyl-CoA dehydrogenase type II</fullName>
        <ecNumber evidence="3">1.1.1.35</ecNumber>
    </submittedName>
</protein>
<dbReference type="PRINTS" id="PR00080">
    <property type="entry name" value="SDRFAMILY"/>
</dbReference>
<feature type="non-terminal residue" evidence="3">
    <location>
        <position position="1"/>
    </location>
</feature>
<organism evidence="3 4">
    <name type="scientific">Thalassiosira pseudonana</name>
    <name type="common">Marine diatom</name>
    <name type="synonym">Cyclotella nana</name>
    <dbReference type="NCBI Taxonomy" id="35128"/>
    <lineage>
        <taxon>Eukaryota</taxon>
        <taxon>Sar</taxon>
        <taxon>Stramenopiles</taxon>
        <taxon>Ochrophyta</taxon>
        <taxon>Bacillariophyta</taxon>
        <taxon>Coscinodiscophyceae</taxon>
        <taxon>Thalassiosirophycidae</taxon>
        <taxon>Thalassiosirales</taxon>
        <taxon>Thalassiosiraceae</taxon>
        <taxon>Thalassiosira</taxon>
    </lineage>
</organism>
<dbReference type="OMA" id="RHIFEND"/>
<comment type="similarity">
    <text evidence="2">Belongs to the short-chain dehydrogenases/reductases (SDR) family.</text>
</comment>
<dbReference type="PaxDb" id="35128-Thaps263178"/>
<dbReference type="PANTHER" id="PTHR43658:SF8">
    <property type="entry name" value="17-BETA-HYDROXYSTEROID DEHYDROGENASE 14-RELATED"/>
    <property type="match status" value="1"/>
</dbReference>
<sequence>IVAIVSGGASGLGAATASYLVKNGARVLFLKMEEAVGIDASANLKFVNTDVTNVVNVTVALDTVEEEFGEQVNVAVNCAGVAPAKKTFSQKVENDGTITRRLHSLEDFSKTMNVNAAGTFNLARLAADRMARRSFDSNGLRGCIINTASVAGYDGQVGQVAYAASKGAVIGMTLPMARDLAPLGIRVMTIAPGLFETPLLAGLPEKVHTDLVNLVPCPSRLGYPSEYAHLVGSIVQNPYLNGEVIRLDGAIRLPP</sequence>
<dbReference type="InParanoid" id="B5YMY5"/>
<evidence type="ECO:0000313" key="3">
    <source>
        <dbReference type="EMBL" id="ACI64539.1"/>
    </source>
</evidence>
<name>B5YMY5_THAPS</name>
<evidence type="ECO:0000313" key="4">
    <source>
        <dbReference type="Proteomes" id="UP000001449"/>
    </source>
</evidence>
<dbReference type="InterPro" id="IPR036291">
    <property type="entry name" value="NAD(P)-bd_dom_sf"/>
</dbReference>
<evidence type="ECO:0000256" key="1">
    <source>
        <dbReference type="ARBA" id="ARBA00023002"/>
    </source>
</evidence>
<reference evidence="3 4" key="2">
    <citation type="journal article" date="2008" name="Nature">
        <title>The Phaeodactylum genome reveals the evolutionary history of diatom genomes.</title>
        <authorList>
            <person name="Bowler C."/>
            <person name="Allen A.E."/>
            <person name="Badger J.H."/>
            <person name="Grimwood J."/>
            <person name="Jabbari K."/>
            <person name="Kuo A."/>
            <person name="Maheswari U."/>
            <person name="Martens C."/>
            <person name="Maumus F."/>
            <person name="Otillar R.P."/>
            <person name="Rayko E."/>
            <person name="Salamov A."/>
            <person name="Vandepoele K."/>
            <person name="Beszteri B."/>
            <person name="Gruber A."/>
            <person name="Heijde M."/>
            <person name="Katinka M."/>
            <person name="Mock T."/>
            <person name="Valentin K."/>
            <person name="Verret F."/>
            <person name="Berges J.A."/>
            <person name="Brownlee C."/>
            <person name="Cadoret J.P."/>
            <person name="Chiovitti A."/>
            <person name="Choi C.J."/>
            <person name="Coesel S."/>
            <person name="De Martino A."/>
            <person name="Detter J.C."/>
            <person name="Durkin C."/>
            <person name="Falciatore A."/>
            <person name="Fournet J."/>
            <person name="Haruta M."/>
            <person name="Huysman M.J."/>
            <person name="Jenkins B.D."/>
            <person name="Jiroutova K."/>
            <person name="Jorgensen R.E."/>
            <person name="Joubert Y."/>
            <person name="Kaplan A."/>
            <person name="Kroger N."/>
            <person name="Kroth P.G."/>
            <person name="La Roche J."/>
            <person name="Lindquist E."/>
            <person name="Lommer M."/>
            <person name="Martin-Jezequel V."/>
            <person name="Lopez P.J."/>
            <person name="Lucas S."/>
            <person name="Mangogna M."/>
            <person name="McGinnis K."/>
            <person name="Medlin L.K."/>
            <person name="Montsant A."/>
            <person name="Oudot-Le Secq M.P."/>
            <person name="Napoli C."/>
            <person name="Obornik M."/>
            <person name="Parker M.S."/>
            <person name="Petit J.L."/>
            <person name="Porcel B.M."/>
            <person name="Poulsen N."/>
            <person name="Robison M."/>
            <person name="Rychlewski L."/>
            <person name="Rynearson T.A."/>
            <person name="Schmutz J."/>
            <person name="Shapiro H."/>
            <person name="Siaut M."/>
            <person name="Stanley M."/>
            <person name="Sussman M.R."/>
            <person name="Taylor A.R."/>
            <person name="Vardi A."/>
            <person name="von Dassow P."/>
            <person name="Vyverman W."/>
            <person name="Willis A."/>
            <person name="Wyrwicz L.S."/>
            <person name="Rokhsar D.S."/>
            <person name="Weissenbach J."/>
            <person name="Armbrust E.V."/>
            <person name="Green B.R."/>
            <person name="Van de Peer Y."/>
            <person name="Grigoriev I.V."/>
        </authorList>
    </citation>
    <scope>NUCLEOTIDE SEQUENCE [LARGE SCALE GENOMIC DNA]</scope>
    <source>
        <strain evidence="3 4">CCMP1335</strain>
    </source>
</reference>
<dbReference type="EC" id="1.1.1.35" evidence="3"/>
<dbReference type="GeneID" id="7449240"/>
<dbReference type="Gene3D" id="3.40.50.720">
    <property type="entry name" value="NAD(P)-binding Rossmann-like Domain"/>
    <property type="match status" value="1"/>
</dbReference>
<dbReference type="GO" id="GO:0003857">
    <property type="term" value="F:(3S)-3-hydroxyacyl-CoA dehydrogenase (NAD+) activity"/>
    <property type="evidence" value="ECO:0007669"/>
    <property type="project" value="UniProtKB-EC"/>
</dbReference>
<dbReference type="AlphaFoldDB" id="B5YMY5"/>
<dbReference type="PROSITE" id="PS00061">
    <property type="entry name" value="ADH_SHORT"/>
    <property type="match status" value="1"/>
</dbReference>
<reference evidence="3 4" key="1">
    <citation type="journal article" date="2004" name="Science">
        <title>The genome of the diatom Thalassiosira pseudonana: ecology, evolution, and metabolism.</title>
        <authorList>
            <person name="Armbrust E.V."/>
            <person name="Berges J.A."/>
            <person name="Bowler C."/>
            <person name="Green B.R."/>
            <person name="Martinez D."/>
            <person name="Putnam N.H."/>
            <person name="Zhou S."/>
            <person name="Allen A.E."/>
            <person name="Apt K.E."/>
            <person name="Bechner M."/>
            <person name="Brzezinski M.A."/>
            <person name="Chaal B.K."/>
            <person name="Chiovitti A."/>
            <person name="Davis A.K."/>
            <person name="Demarest M.S."/>
            <person name="Detter J.C."/>
            <person name="Glavina T."/>
            <person name="Goodstein D."/>
            <person name="Hadi M.Z."/>
            <person name="Hellsten U."/>
            <person name="Hildebrand M."/>
            <person name="Jenkins B.D."/>
            <person name="Jurka J."/>
            <person name="Kapitonov V.V."/>
            <person name="Kroger N."/>
            <person name="Lau W.W."/>
            <person name="Lane T.W."/>
            <person name="Larimer F.W."/>
            <person name="Lippmeier J.C."/>
            <person name="Lucas S."/>
            <person name="Medina M."/>
            <person name="Montsant A."/>
            <person name="Obornik M."/>
            <person name="Parker M.S."/>
            <person name="Palenik B."/>
            <person name="Pazour G.J."/>
            <person name="Richardson P.M."/>
            <person name="Rynearson T.A."/>
            <person name="Saito M.A."/>
            <person name="Schwartz D.C."/>
            <person name="Thamatrakoln K."/>
            <person name="Valentin K."/>
            <person name="Vardi A."/>
            <person name="Wilkerson F.P."/>
            <person name="Rokhsar D.S."/>
        </authorList>
    </citation>
    <scope>NUCLEOTIDE SEQUENCE [LARGE SCALE GENOMIC DNA]</scope>
    <source>
        <strain evidence="3 4">CCMP1335</strain>
    </source>
</reference>
<dbReference type="STRING" id="35128.B5YMY5"/>
<dbReference type="eggNOG" id="KOG1199">
    <property type="taxonomic scope" value="Eukaryota"/>
</dbReference>
<dbReference type="InterPro" id="IPR002347">
    <property type="entry name" value="SDR_fam"/>
</dbReference>
<dbReference type="PRINTS" id="PR00081">
    <property type="entry name" value="GDHRDH"/>
</dbReference>
<dbReference type="InterPro" id="IPR020904">
    <property type="entry name" value="Sc_DH/Rdtase_CS"/>
</dbReference>
<accession>B5YMY5</accession>
<dbReference type="Pfam" id="PF00106">
    <property type="entry name" value="adh_short"/>
    <property type="match status" value="1"/>
</dbReference>
<keyword evidence="1 3" id="KW-0560">Oxidoreductase</keyword>
<dbReference type="PANTHER" id="PTHR43658">
    <property type="entry name" value="SHORT-CHAIN DEHYDROGENASE/REDUCTASE"/>
    <property type="match status" value="1"/>
</dbReference>